<organism evidence="1 2">
    <name type="scientific">Dermatophilus congolensis</name>
    <dbReference type="NCBI Taxonomy" id="1863"/>
    <lineage>
        <taxon>Bacteria</taxon>
        <taxon>Bacillati</taxon>
        <taxon>Actinomycetota</taxon>
        <taxon>Actinomycetes</taxon>
        <taxon>Micrococcales</taxon>
        <taxon>Dermatophilaceae</taxon>
        <taxon>Dermatophilus</taxon>
    </lineage>
</organism>
<protein>
    <submittedName>
        <fullName evidence="1">Uncharacterized protein</fullName>
    </submittedName>
</protein>
<dbReference type="KEGG" id="dco:SAMEA4475696_1878"/>
<evidence type="ECO:0000313" key="1">
    <source>
        <dbReference type="EMBL" id="SNV23719.1"/>
    </source>
</evidence>
<sequence length="102" mass="11478">MPLPLAELCNDSLPRGGLTPGDADLNEREQSLVFHAHGVGMFLGRGIRQFWRSAVWYSLLHMPPEDRGLAFRGFARVRKPKGNLLFRAFLGSQNISFDHTIT</sequence>
<dbReference type="Proteomes" id="UP000242637">
    <property type="component" value="Chromosome 1"/>
</dbReference>
<reference evidence="1 2" key="1">
    <citation type="submission" date="2017-06" db="EMBL/GenBank/DDBJ databases">
        <authorList>
            <consortium name="Pathogen Informatics"/>
        </authorList>
    </citation>
    <scope>NUCLEOTIDE SEQUENCE [LARGE SCALE GENOMIC DNA]</scope>
    <source>
        <strain evidence="1 2">NCTC13039</strain>
    </source>
</reference>
<name>A0A239VPG8_9MICO</name>
<accession>A0A239VPG8</accession>
<keyword evidence="2" id="KW-1185">Reference proteome</keyword>
<proteinExistence type="predicted"/>
<dbReference type="AlphaFoldDB" id="A0A239VPG8"/>
<evidence type="ECO:0000313" key="2">
    <source>
        <dbReference type="Proteomes" id="UP000242637"/>
    </source>
</evidence>
<dbReference type="EMBL" id="LT906453">
    <property type="protein sequence ID" value="SNV23719.1"/>
    <property type="molecule type" value="Genomic_DNA"/>
</dbReference>
<gene>
    <name evidence="1" type="ORF">SAMEA4475696_01878</name>
</gene>